<feature type="transmembrane region" description="Helical" evidence="9">
    <location>
        <begin position="159"/>
        <end position="178"/>
    </location>
</feature>
<dbReference type="OrthoDB" id="43815at2157"/>
<accession>A0A3N6MEV9</accession>
<comment type="subcellular location">
    <subcellularLocation>
        <location evidence="1">Cell membrane</location>
        <topology evidence="1">Multi-pass membrane protein</topology>
    </subcellularLocation>
</comment>
<name>A0A3N6MEV9_NATCH</name>
<feature type="transmembrane region" description="Helical" evidence="9">
    <location>
        <begin position="208"/>
        <end position="230"/>
    </location>
</feature>
<feature type="transmembrane region" description="Helical" evidence="9">
    <location>
        <begin position="242"/>
        <end position="269"/>
    </location>
</feature>
<evidence type="ECO:0000256" key="5">
    <source>
        <dbReference type="ARBA" id="ARBA00022970"/>
    </source>
</evidence>
<evidence type="ECO:0000256" key="9">
    <source>
        <dbReference type="SAM" id="Phobius"/>
    </source>
</evidence>
<dbReference type="EMBL" id="REFZ01000009">
    <property type="protein sequence ID" value="RQG99404.1"/>
    <property type="molecule type" value="Genomic_DNA"/>
</dbReference>
<feature type="transmembrane region" description="Helical" evidence="9">
    <location>
        <begin position="76"/>
        <end position="96"/>
    </location>
</feature>
<keyword evidence="11" id="KW-1185">Reference proteome</keyword>
<protein>
    <submittedName>
        <fullName evidence="10">Branched-chain amino acid ABC transporter permease</fullName>
    </submittedName>
</protein>
<keyword evidence="7 9" id="KW-0472">Membrane</keyword>
<feature type="transmembrane region" description="Helical" evidence="9">
    <location>
        <begin position="276"/>
        <end position="295"/>
    </location>
</feature>
<organism evidence="10 11">
    <name type="scientific">Natrarchaeobius chitinivorans</name>
    <dbReference type="NCBI Taxonomy" id="1679083"/>
    <lineage>
        <taxon>Archaea</taxon>
        <taxon>Methanobacteriati</taxon>
        <taxon>Methanobacteriota</taxon>
        <taxon>Stenosarchaea group</taxon>
        <taxon>Halobacteria</taxon>
        <taxon>Halobacteriales</taxon>
        <taxon>Natrialbaceae</taxon>
        <taxon>Natrarchaeobius</taxon>
    </lineage>
</organism>
<feature type="transmembrane region" description="Helical" evidence="9">
    <location>
        <begin position="44"/>
        <end position="64"/>
    </location>
</feature>
<dbReference type="AlphaFoldDB" id="A0A3N6MEV9"/>
<dbReference type="GO" id="GO:0022857">
    <property type="term" value="F:transmembrane transporter activity"/>
    <property type="evidence" value="ECO:0007669"/>
    <property type="project" value="InterPro"/>
</dbReference>
<gene>
    <name evidence="10" type="ORF">EA472_14360</name>
</gene>
<dbReference type="CDD" id="cd06582">
    <property type="entry name" value="TM_PBP1_LivH_like"/>
    <property type="match status" value="1"/>
</dbReference>
<feature type="transmembrane region" description="Helical" evidence="9">
    <location>
        <begin position="12"/>
        <end position="32"/>
    </location>
</feature>
<dbReference type="GO" id="GO:0006865">
    <property type="term" value="P:amino acid transport"/>
    <property type="evidence" value="ECO:0007669"/>
    <property type="project" value="UniProtKB-KW"/>
</dbReference>
<keyword evidence="4 9" id="KW-0812">Transmembrane</keyword>
<proteinExistence type="inferred from homology"/>
<evidence type="ECO:0000313" key="10">
    <source>
        <dbReference type="EMBL" id="RQG99404.1"/>
    </source>
</evidence>
<evidence type="ECO:0000313" key="11">
    <source>
        <dbReference type="Proteomes" id="UP000281431"/>
    </source>
</evidence>
<dbReference type="Proteomes" id="UP000281431">
    <property type="component" value="Unassembled WGS sequence"/>
</dbReference>
<dbReference type="Pfam" id="PF02653">
    <property type="entry name" value="BPD_transp_2"/>
    <property type="match status" value="1"/>
</dbReference>
<evidence type="ECO:0000256" key="6">
    <source>
        <dbReference type="ARBA" id="ARBA00022989"/>
    </source>
</evidence>
<evidence type="ECO:0000256" key="1">
    <source>
        <dbReference type="ARBA" id="ARBA00004651"/>
    </source>
</evidence>
<keyword evidence="2" id="KW-0813">Transport</keyword>
<comment type="similarity">
    <text evidence="8">Belongs to the binding-protein-dependent transport system permease family. LivHM subfamily.</text>
</comment>
<evidence type="ECO:0000256" key="3">
    <source>
        <dbReference type="ARBA" id="ARBA00022475"/>
    </source>
</evidence>
<keyword evidence="6 9" id="KW-1133">Transmembrane helix</keyword>
<comment type="caution">
    <text evidence="10">The sequence shown here is derived from an EMBL/GenBank/DDBJ whole genome shotgun (WGS) entry which is preliminary data.</text>
</comment>
<dbReference type="PANTHER" id="PTHR11795:SF442">
    <property type="entry name" value="ABC TRANSPORTER ATP-BINDING PROTEIN"/>
    <property type="match status" value="1"/>
</dbReference>
<dbReference type="GO" id="GO:0005886">
    <property type="term" value="C:plasma membrane"/>
    <property type="evidence" value="ECO:0007669"/>
    <property type="project" value="UniProtKB-SubCell"/>
</dbReference>
<evidence type="ECO:0000256" key="7">
    <source>
        <dbReference type="ARBA" id="ARBA00023136"/>
    </source>
</evidence>
<dbReference type="PANTHER" id="PTHR11795">
    <property type="entry name" value="BRANCHED-CHAIN AMINO ACID TRANSPORT SYSTEM PERMEASE PROTEIN LIVH"/>
    <property type="match status" value="1"/>
</dbReference>
<evidence type="ECO:0000256" key="4">
    <source>
        <dbReference type="ARBA" id="ARBA00022692"/>
    </source>
</evidence>
<sequence>MSLLESAVRFTYLSLSIASVYILVAVGFSIAFGTLKFVNMAHGALYLFGAYIGLFVAFEYNVGGSLGAYSPVGLDLGFAAALILVPVVVFAIGLVMERLIANPFYERSLLDQLLVTFGILLILQEFVAILVGRGGFSYDRTGWATGTIPLPGIGTASRWRIYVIAFTIVLLAVLYAFYKYTDYGLAVRAGTEDAEMVQMLGIKISRPFALIFAIGAAYAGLGGILGGSLFTVHPEIGIEILIPALLVVVVGGVGSLTGTIVAGLLLGVTFTATTRVYPEMATASLFLLAIIILSIKPTGLFGKEEVTA</sequence>
<dbReference type="InterPro" id="IPR001851">
    <property type="entry name" value="ABC_transp_permease"/>
</dbReference>
<dbReference type="InterPro" id="IPR052157">
    <property type="entry name" value="BCAA_transport_permease"/>
</dbReference>
<evidence type="ECO:0000256" key="8">
    <source>
        <dbReference type="ARBA" id="ARBA00037998"/>
    </source>
</evidence>
<evidence type="ECO:0000256" key="2">
    <source>
        <dbReference type="ARBA" id="ARBA00022448"/>
    </source>
</evidence>
<keyword evidence="5" id="KW-0029">Amino-acid transport</keyword>
<keyword evidence="3" id="KW-1003">Cell membrane</keyword>
<reference evidence="10 11" key="1">
    <citation type="submission" date="2018-10" db="EMBL/GenBank/DDBJ databases">
        <title>Natrarchaeobius chitinivorans gen. nov., sp. nov., and Natrarchaeobius haloalkaliphilus sp. nov., alkaliphilic, chitin-utilizing haloarchaea from hypersaline alkaline lakes.</title>
        <authorList>
            <person name="Sorokin D.Y."/>
            <person name="Elcheninov A.G."/>
            <person name="Kostrikina N.A."/>
            <person name="Bale N.J."/>
            <person name="Sinninghe Damste J.S."/>
            <person name="Khijniak T.V."/>
            <person name="Kublanov I.V."/>
            <person name="Toshchakov S.V."/>
        </authorList>
    </citation>
    <scope>NUCLEOTIDE SEQUENCE [LARGE SCALE GENOMIC DNA]</scope>
    <source>
        <strain evidence="10 11">AArcht7</strain>
    </source>
</reference>
<feature type="transmembrane region" description="Helical" evidence="9">
    <location>
        <begin position="108"/>
        <end position="131"/>
    </location>
</feature>